<reference evidence="9 10" key="1">
    <citation type="submission" date="2019-08" db="EMBL/GenBank/DDBJ databases">
        <title>Bradymonadales sp. TMQ4.</title>
        <authorList>
            <person name="Liang Q."/>
        </authorList>
    </citation>
    <scope>NUCLEOTIDE SEQUENCE [LARGE SCALE GENOMIC DNA]</scope>
    <source>
        <strain evidence="9 10">TMQ4</strain>
    </source>
</reference>
<dbReference type="Pfam" id="PF03349">
    <property type="entry name" value="Toluene_X"/>
    <property type="match status" value="1"/>
</dbReference>
<keyword evidence="10" id="KW-1185">Reference proteome</keyword>
<evidence type="ECO:0000256" key="5">
    <source>
        <dbReference type="ARBA" id="ARBA00022729"/>
    </source>
</evidence>
<evidence type="ECO:0000313" key="10">
    <source>
        <dbReference type="Proteomes" id="UP000321412"/>
    </source>
</evidence>
<evidence type="ECO:0000256" key="3">
    <source>
        <dbReference type="ARBA" id="ARBA00022452"/>
    </source>
</evidence>
<evidence type="ECO:0000256" key="8">
    <source>
        <dbReference type="SAM" id="SignalP"/>
    </source>
</evidence>
<dbReference type="AlphaFoldDB" id="A0A5C6X806"/>
<evidence type="ECO:0000256" key="2">
    <source>
        <dbReference type="ARBA" id="ARBA00008163"/>
    </source>
</evidence>
<accession>A0A5C6X806</accession>
<dbReference type="InterPro" id="IPR005017">
    <property type="entry name" value="OMPP1/FadL/TodX"/>
</dbReference>
<proteinExistence type="inferred from homology"/>
<organism evidence="9 10">
    <name type="scientific">Lujinxingia vulgaris</name>
    <dbReference type="NCBI Taxonomy" id="2600176"/>
    <lineage>
        <taxon>Bacteria</taxon>
        <taxon>Deltaproteobacteria</taxon>
        <taxon>Bradymonadales</taxon>
        <taxon>Lujinxingiaceae</taxon>
        <taxon>Lujinxingia</taxon>
    </lineage>
</organism>
<keyword evidence="7" id="KW-0998">Cell outer membrane</keyword>
<dbReference type="EMBL" id="VOSM01000007">
    <property type="protein sequence ID" value="TXD35870.1"/>
    <property type="molecule type" value="Genomic_DNA"/>
</dbReference>
<evidence type="ECO:0000256" key="7">
    <source>
        <dbReference type="ARBA" id="ARBA00023237"/>
    </source>
</evidence>
<evidence type="ECO:0000256" key="6">
    <source>
        <dbReference type="ARBA" id="ARBA00023136"/>
    </source>
</evidence>
<name>A0A5C6X806_9DELT</name>
<dbReference type="Gene3D" id="2.40.160.60">
    <property type="entry name" value="Outer membrane protein transport protein (OMPP1/FadL/TodX)"/>
    <property type="match status" value="1"/>
</dbReference>
<dbReference type="PANTHER" id="PTHR35093">
    <property type="entry name" value="OUTER MEMBRANE PROTEIN NMB0088-RELATED"/>
    <property type="match status" value="1"/>
</dbReference>
<sequence>MGAGMRAAGKMRAGKKALSVAALGLMCLWGAPALAGGYAQGTQGAASAGVAGAMTARPDTPEAGYYNPAGLALRPGWGAMVGTGAIFPTLFHVDPESGERTRAENDLAFVPHLHASWRPGERVGLGLSVGVPYGSSLRWPENWEGRFEAQAVSLRAFEAAPSLALRPTRWLAFGAGPRVLLGSIGLERQIDVARSGEEARVDLAANAWGLGAQVGVWVAPTRRLSFGLSWRSTVRLNFSGVADFSDVPPELSEQARDTPFTTTIVLPDRIVLGGAWELGADAIVSLDVEYNRWSANQRFEVDFEDDQVDDIDEARGWRDTFGMRVGVEYASPYGGLVMRSGFAIDPSPTPAEALTPAQPDTDRYIASLGVAYDVDDHLQVNLAYNYVILSQNAAGADAYPGIYDGFAHVLVLSLLAK</sequence>
<keyword evidence="5 8" id="KW-0732">Signal</keyword>
<dbReference type="SUPFAM" id="SSF56935">
    <property type="entry name" value="Porins"/>
    <property type="match status" value="1"/>
</dbReference>
<keyword evidence="4" id="KW-0812">Transmembrane</keyword>
<protein>
    <recommendedName>
        <fullName evidence="11">Long-chain fatty acid transport protein</fullName>
    </recommendedName>
</protein>
<dbReference type="Proteomes" id="UP000321412">
    <property type="component" value="Unassembled WGS sequence"/>
</dbReference>
<comment type="similarity">
    <text evidence="2">Belongs to the OmpP1/FadL family.</text>
</comment>
<feature type="chain" id="PRO_5023145599" description="Long-chain fatty acid transport protein" evidence="8">
    <location>
        <begin position="36"/>
        <end position="417"/>
    </location>
</feature>
<comment type="caution">
    <text evidence="9">The sequence shown here is derived from an EMBL/GenBank/DDBJ whole genome shotgun (WGS) entry which is preliminary data.</text>
</comment>
<evidence type="ECO:0000256" key="1">
    <source>
        <dbReference type="ARBA" id="ARBA00004571"/>
    </source>
</evidence>
<gene>
    <name evidence="9" type="ORF">FRC98_14455</name>
</gene>
<comment type="subcellular location">
    <subcellularLocation>
        <location evidence="1">Cell outer membrane</location>
        <topology evidence="1">Multi-pass membrane protein</topology>
    </subcellularLocation>
</comment>
<dbReference type="GO" id="GO:0015483">
    <property type="term" value="F:long-chain fatty acid transporting porin activity"/>
    <property type="evidence" value="ECO:0007669"/>
    <property type="project" value="TreeGrafter"/>
</dbReference>
<keyword evidence="6" id="KW-0472">Membrane</keyword>
<dbReference type="GO" id="GO:0009279">
    <property type="term" value="C:cell outer membrane"/>
    <property type="evidence" value="ECO:0007669"/>
    <property type="project" value="UniProtKB-SubCell"/>
</dbReference>
<dbReference type="OrthoDB" id="9922at2"/>
<evidence type="ECO:0000256" key="4">
    <source>
        <dbReference type="ARBA" id="ARBA00022692"/>
    </source>
</evidence>
<keyword evidence="3" id="KW-1134">Transmembrane beta strand</keyword>
<feature type="signal peptide" evidence="8">
    <location>
        <begin position="1"/>
        <end position="35"/>
    </location>
</feature>
<evidence type="ECO:0000313" key="9">
    <source>
        <dbReference type="EMBL" id="TXD35870.1"/>
    </source>
</evidence>
<dbReference type="PANTHER" id="PTHR35093:SF8">
    <property type="entry name" value="OUTER MEMBRANE PROTEIN NMB0088-RELATED"/>
    <property type="match status" value="1"/>
</dbReference>
<evidence type="ECO:0008006" key="11">
    <source>
        <dbReference type="Google" id="ProtNLM"/>
    </source>
</evidence>